<gene>
    <name evidence="2" type="ORF">CC1G_05718</name>
</gene>
<proteinExistence type="predicted"/>
<evidence type="ECO:0000313" key="3">
    <source>
        <dbReference type="Proteomes" id="UP000001861"/>
    </source>
</evidence>
<dbReference type="Proteomes" id="UP000001861">
    <property type="component" value="Unassembled WGS sequence"/>
</dbReference>
<feature type="domain" description="SnoaL-like" evidence="1">
    <location>
        <begin position="30"/>
        <end position="108"/>
    </location>
</feature>
<protein>
    <recommendedName>
        <fullName evidence="1">SnoaL-like domain-containing protein</fullName>
    </recommendedName>
</protein>
<sequence>MSQIPDHVQFVSEVSPAELEATKKWILVNFTAYEKKDPDFAANFFEPNATADVPGLGRLNGTQEIAKFFEWTFNAVQTAKPDVKSVKVTPTHLAVELKMTSTFKNGAVTAIDGNLTLYRSPQDTKAKGFQMEVALPDMTMYLRQGISVAGPILVPAAVSLQ</sequence>
<dbReference type="RefSeq" id="XP_001831647.1">
    <property type="nucleotide sequence ID" value="XM_001831595.2"/>
</dbReference>
<dbReference type="InterPro" id="IPR032710">
    <property type="entry name" value="NTF2-like_dom_sf"/>
</dbReference>
<dbReference type="OrthoDB" id="10623269at2759"/>
<dbReference type="Gene3D" id="3.10.450.50">
    <property type="match status" value="1"/>
</dbReference>
<dbReference type="InterPro" id="IPR037401">
    <property type="entry name" value="SnoaL-like"/>
</dbReference>
<dbReference type="InParanoid" id="A8N9Z1"/>
<comment type="caution">
    <text evidence="2">The sequence shown here is derived from an EMBL/GenBank/DDBJ whole genome shotgun (WGS) entry which is preliminary data.</text>
</comment>
<dbReference type="GeneID" id="6008121"/>
<evidence type="ECO:0000259" key="1">
    <source>
        <dbReference type="Pfam" id="PF12680"/>
    </source>
</evidence>
<reference evidence="2 3" key="1">
    <citation type="journal article" date="2010" name="Proc. Natl. Acad. Sci. U.S.A.">
        <title>Insights into evolution of multicellular fungi from the assembled chromosomes of the mushroom Coprinopsis cinerea (Coprinus cinereus).</title>
        <authorList>
            <person name="Stajich J.E."/>
            <person name="Wilke S.K."/>
            <person name="Ahren D."/>
            <person name="Au C.H."/>
            <person name="Birren B.W."/>
            <person name="Borodovsky M."/>
            <person name="Burns C."/>
            <person name="Canback B."/>
            <person name="Casselton L.A."/>
            <person name="Cheng C.K."/>
            <person name="Deng J."/>
            <person name="Dietrich F.S."/>
            <person name="Fargo D.C."/>
            <person name="Farman M.L."/>
            <person name="Gathman A.C."/>
            <person name="Goldberg J."/>
            <person name="Guigo R."/>
            <person name="Hoegger P.J."/>
            <person name="Hooker J.B."/>
            <person name="Huggins A."/>
            <person name="James T.Y."/>
            <person name="Kamada T."/>
            <person name="Kilaru S."/>
            <person name="Kodira C."/>
            <person name="Kues U."/>
            <person name="Kupfer D."/>
            <person name="Kwan H.S."/>
            <person name="Lomsadze A."/>
            <person name="Li W."/>
            <person name="Lilly W.W."/>
            <person name="Ma L.J."/>
            <person name="Mackey A.J."/>
            <person name="Manning G."/>
            <person name="Martin F."/>
            <person name="Muraguchi H."/>
            <person name="Natvig D.O."/>
            <person name="Palmerini H."/>
            <person name="Ramesh M.A."/>
            <person name="Rehmeyer C.J."/>
            <person name="Roe B.A."/>
            <person name="Shenoy N."/>
            <person name="Stanke M."/>
            <person name="Ter-Hovhannisyan V."/>
            <person name="Tunlid A."/>
            <person name="Velagapudi R."/>
            <person name="Vision T.J."/>
            <person name="Zeng Q."/>
            <person name="Zolan M.E."/>
            <person name="Pukkila P.J."/>
        </authorList>
    </citation>
    <scope>NUCLEOTIDE SEQUENCE [LARGE SCALE GENOMIC DNA]</scope>
    <source>
        <strain evidence="3">Okayama-7 / 130 / ATCC MYA-4618 / FGSC 9003</strain>
    </source>
</reference>
<dbReference type="SUPFAM" id="SSF54427">
    <property type="entry name" value="NTF2-like"/>
    <property type="match status" value="1"/>
</dbReference>
<name>A8N9Z1_COPC7</name>
<dbReference type="KEGG" id="cci:CC1G_05718"/>
<dbReference type="EMBL" id="AACS02000007">
    <property type="protein sequence ID" value="EAU90180.1"/>
    <property type="molecule type" value="Genomic_DNA"/>
</dbReference>
<evidence type="ECO:0000313" key="2">
    <source>
        <dbReference type="EMBL" id="EAU90180.1"/>
    </source>
</evidence>
<dbReference type="Pfam" id="PF12680">
    <property type="entry name" value="SnoaL_2"/>
    <property type="match status" value="1"/>
</dbReference>
<keyword evidence="3" id="KW-1185">Reference proteome</keyword>
<organism evidence="2 3">
    <name type="scientific">Coprinopsis cinerea (strain Okayama-7 / 130 / ATCC MYA-4618 / FGSC 9003)</name>
    <name type="common">Inky cap fungus</name>
    <name type="synonym">Hormographiella aspergillata</name>
    <dbReference type="NCBI Taxonomy" id="240176"/>
    <lineage>
        <taxon>Eukaryota</taxon>
        <taxon>Fungi</taxon>
        <taxon>Dikarya</taxon>
        <taxon>Basidiomycota</taxon>
        <taxon>Agaricomycotina</taxon>
        <taxon>Agaricomycetes</taxon>
        <taxon>Agaricomycetidae</taxon>
        <taxon>Agaricales</taxon>
        <taxon>Agaricineae</taxon>
        <taxon>Psathyrellaceae</taxon>
        <taxon>Coprinopsis</taxon>
    </lineage>
</organism>
<dbReference type="AlphaFoldDB" id="A8N9Z1"/>
<dbReference type="VEuPathDB" id="FungiDB:CC1G_05718"/>
<accession>A8N9Z1</accession>